<feature type="compositionally biased region" description="Basic and acidic residues" evidence="1">
    <location>
        <begin position="43"/>
        <end position="62"/>
    </location>
</feature>
<feature type="region of interest" description="Disordered" evidence="1">
    <location>
        <begin position="105"/>
        <end position="132"/>
    </location>
</feature>
<proteinExistence type="predicted"/>
<protein>
    <submittedName>
        <fullName evidence="2">Uncharacterized protein</fullName>
    </submittedName>
</protein>
<evidence type="ECO:0000256" key="1">
    <source>
        <dbReference type="SAM" id="MobiDB-lite"/>
    </source>
</evidence>
<organism evidence="2">
    <name type="scientific">Burkholderia phage vB_BgluM-SURPRISE13</name>
    <dbReference type="NCBI Taxonomy" id="3159457"/>
    <lineage>
        <taxon>Viruses</taxon>
    </lineage>
</organism>
<reference evidence="2" key="1">
    <citation type="submission" date="2024-05" db="EMBL/GenBank/DDBJ databases">
        <title>Isolation and characterization of the novel Burkholderia jumbo bacteriophage Surprise13.</title>
        <authorList>
            <person name="Supina B.S.I."/>
            <person name="Dennis J."/>
        </authorList>
    </citation>
    <scope>NUCLEOTIDE SEQUENCE</scope>
</reference>
<feature type="region of interest" description="Disordered" evidence="1">
    <location>
        <begin position="30"/>
        <end position="62"/>
    </location>
</feature>
<dbReference type="EMBL" id="PP856017">
    <property type="protein sequence ID" value="XBS47651.1"/>
    <property type="molecule type" value="Genomic_DNA"/>
</dbReference>
<evidence type="ECO:0000313" key="2">
    <source>
        <dbReference type="EMBL" id="XBS47651.1"/>
    </source>
</evidence>
<accession>A0AAU7PFD8</accession>
<sequence>MKTRIAVCLLLMAASASAFADGPFYAYSVPDANGQPRQITADDWTRNADNRAEDPDNPMSDRARAFRNGWIQRGDYDAQHFAQQYDQQQQQQPQTPLQSQKYVYSDAPAPLPGYDPNQVAEVDADQPPPLPQQYAYAPPPEPPHLVRSPAPVYYAPPPPRMVQQYYGPTQVVIQPAVRPYPRGYPQGYVDPYVRPDYAYRQAQNYPQRPWRY</sequence>
<gene>
    <name evidence="2" type="ORF">SURPRISE13_159</name>
</gene>
<name>A0AAU7PFD8_9VIRU</name>